<dbReference type="RefSeq" id="WP_101954773.1">
    <property type="nucleotide sequence ID" value="NZ_PKHE01000031.1"/>
</dbReference>
<gene>
    <name evidence="1" type="ORF">CYJ57_07615</name>
</gene>
<organism evidence="1 2">
    <name type="scientific">Falseniella ignava</name>
    <dbReference type="NCBI Taxonomy" id="137730"/>
    <lineage>
        <taxon>Bacteria</taxon>
        <taxon>Bacillati</taxon>
        <taxon>Bacillota</taxon>
        <taxon>Bacilli</taxon>
        <taxon>Lactobacillales</taxon>
        <taxon>Aerococcaceae</taxon>
        <taxon>Falseniella</taxon>
    </lineage>
</organism>
<evidence type="ECO:0008006" key="3">
    <source>
        <dbReference type="Google" id="ProtNLM"/>
    </source>
</evidence>
<dbReference type="OrthoDB" id="5363652at2"/>
<dbReference type="InterPro" id="IPR011664">
    <property type="entry name" value="Abi_system_AbiD/AbiF-like"/>
</dbReference>
<accession>A0A2I1JVE1</accession>
<evidence type="ECO:0000313" key="1">
    <source>
        <dbReference type="EMBL" id="PKY87316.1"/>
    </source>
</evidence>
<comment type="caution">
    <text evidence="1">The sequence shown here is derived from an EMBL/GenBank/DDBJ whole genome shotgun (WGS) entry which is preliminary data.</text>
</comment>
<sequence>MMKPFLTIDEQITLLKKRQLTFLSEEQASKNLLRYGYYEIINGYKDLFLENKADPCDEDIYLSDSTFENIFDLFLFDTRLRRAVFTSMLEVEMNLRSALSYVICKHYGPNERDYLIRENFKSGNKVSHQGKTEYQIDQLLRKLHKIRHDKVQPMMHYREKYNNVPPWIIIKGTSMGNLLMLYKLLKAPLKNEVVSILYGYPIEVVSNEDSVKNLFADSLKLFLKYRNRSAHGGRIYNYAPEKNKIRYWWIL</sequence>
<reference evidence="1 2" key="1">
    <citation type="submission" date="2017-12" db="EMBL/GenBank/DDBJ databases">
        <title>Phylogenetic diversity of female urinary microbiome.</title>
        <authorList>
            <person name="Thomas-White K."/>
            <person name="Wolfe A.J."/>
        </authorList>
    </citation>
    <scope>NUCLEOTIDE SEQUENCE [LARGE SCALE GENOMIC DNA]</scope>
    <source>
        <strain evidence="1 2">UMB0898</strain>
    </source>
</reference>
<proteinExistence type="predicted"/>
<dbReference type="Pfam" id="PF07751">
    <property type="entry name" value="Abi_2"/>
    <property type="match status" value="1"/>
</dbReference>
<dbReference type="Proteomes" id="UP000234384">
    <property type="component" value="Unassembled WGS sequence"/>
</dbReference>
<dbReference type="EMBL" id="PKHE01000031">
    <property type="protein sequence ID" value="PKY87316.1"/>
    <property type="molecule type" value="Genomic_DNA"/>
</dbReference>
<name>A0A2I1JVE1_9LACT</name>
<protein>
    <recommendedName>
        <fullName evidence="3">Abortive infection bacteriophage resistance protein</fullName>
    </recommendedName>
</protein>
<evidence type="ECO:0000313" key="2">
    <source>
        <dbReference type="Proteomes" id="UP000234384"/>
    </source>
</evidence>
<dbReference type="AlphaFoldDB" id="A0A2I1JVE1"/>